<evidence type="ECO:0000313" key="4">
    <source>
        <dbReference type="Proteomes" id="UP001286313"/>
    </source>
</evidence>
<proteinExistence type="predicted"/>
<keyword evidence="4" id="KW-1185">Reference proteome</keyword>
<feature type="region of interest" description="Disordered" evidence="2">
    <location>
        <begin position="220"/>
        <end position="265"/>
    </location>
</feature>
<reference evidence="3" key="1">
    <citation type="submission" date="2023-10" db="EMBL/GenBank/DDBJ databases">
        <title>Genome assemblies of two species of porcelain crab, Petrolisthes cinctipes and Petrolisthes manimaculis (Anomura: Porcellanidae).</title>
        <authorList>
            <person name="Angst P."/>
        </authorList>
    </citation>
    <scope>NUCLEOTIDE SEQUENCE</scope>
    <source>
        <strain evidence="3">PB745_01</strain>
        <tissue evidence="3">Gill</tissue>
    </source>
</reference>
<feature type="coiled-coil region" evidence="1">
    <location>
        <begin position="11"/>
        <end position="80"/>
    </location>
</feature>
<organism evidence="3 4">
    <name type="scientific">Petrolisthes cinctipes</name>
    <name type="common">Flat porcelain crab</name>
    <dbReference type="NCBI Taxonomy" id="88211"/>
    <lineage>
        <taxon>Eukaryota</taxon>
        <taxon>Metazoa</taxon>
        <taxon>Ecdysozoa</taxon>
        <taxon>Arthropoda</taxon>
        <taxon>Crustacea</taxon>
        <taxon>Multicrustacea</taxon>
        <taxon>Malacostraca</taxon>
        <taxon>Eumalacostraca</taxon>
        <taxon>Eucarida</taxon>
        <taxon>Decapoda</taxon>
        <taxon>Pleocyemata</taxon>
        <taxon>Anomura</taxon>
        <taxon>Galatheoidea</taxon>
        <taxon>Porcellanidae</taxon>
        <taxon>Petrolisthes</taxon>
    </lineage>
</organism>
<evidence type="ECO:0000256" key="2">
    <source>
        <dbReference type="SAM" id="MobiDB-lite"/>
    </source>
</evidence>
<dbReference type="Gene3D" id="3.30.70.1820">
    <property type="entry name" value="L1 transposable element, RRM domain"/>
    <property type="match status" value="1"/>
</dbReference>
<feature type="compositionally biased region" description="Low complexity" evidence="2">
    <location>
        <begin position="227"/>
        <end position="251"/>
    </location>
</feature>
<protein>
    <submittedName>
        <fullName evidence="3">Uncharacterized protein</fullName>
    </submittedName>
</protein>
<comment type="caution">
    <text evidence="3">The sequence shown here is derived from an EMBL/GenBank/DDBJ whole genome shotgun (WGS) entry which is preliminary data.</text>
</comment>
<keyword evidence="1" id="KW-0175">Coiled coil</keyword>
<accession>A0AAE1FPP7</accession>
<gene>
    <name evidence="3" type="ORF">Pcinc_017948</name>
</gene>
<sequence length="265" mass="29138">MLLESQERAYKSALDMVVKQMNDQINKLENKVSDLITSLEFTQREVDDLKSNAREHDKERKEDRTTIEKLVLKVKDLEEKTTLQLPGVVLERAHRVGLRRDSKPRTVVARFTRYSDRDAAIRRGRYLNGTNIFLNEDMSSASLAIKNAQMPMFKQAKAEGKIAFFRHTKLITREKADRQRQKSVSEEGAVGGAVVAGRDGAGPATGVMIVNTQLAGVWSGGSGGGDDVSSPSLARPSGSSQQSPAAPAALSVRNPTKKTRSSTKK</sequence>
<dbReference type="EMBL" id="JAWQEG010001693">
    <property type="protein sequence ID" value="KAK3877325.1"/>
    <property type="molecule type" value="Genomic_DNA"/>
</dbReference>
<evidence type="ECO:0000256" key="1">
    <source>
        <dbReference type="SAM" id="Coils"/>
    </source>
</evidence>
<feature type="compositionally biased region" description="Basic residues" evidence="2">
    <location>
        <begin position="255"/>
        <end position="265"/>
    </location>
</feature>
<evidence type="ECO:0000313" key="3">
    <source>
        <dbReference type="EMBL" id="KAK3877325.1"/>
    </source>
</evidence>
<dbReference type="Proteomes" id="UP001286313">
    <property type="component" value="Unassembled WGS sequence"/>
</dbReference>
<name>A0AAE1FPP7_PETCI</name>
<dbReference type="AlphaFoldDB" id="A0AAE1FPP7"/>